<dbReference type="SUPFAM" id="SSF46689">
    <property type="entry name" value="Homeodomain-like"/>
    <property type="match status" value="1"/>
</dbReference>
<dbReference type="InterPro" id="IPR009057">
    <property type="entry name" value="Homeodomain-like_sf"/>
</dbReference>
<accession>A0A1I7WVS7</accession>
<comment type="subcellular location">
    <subcellularLocation>
        <location evidence="1">Nucleus</location>
    </subcellularLocation>
</comment>
<evidence type="ECO:0000313" key="2">
    <source>
        <dbReference type="Proteomes" id="UP000095283"/>
    </source>
</evidence>
<evidence type="ECO:0000256" key="1">
    <source>
        <dbReference type="ARBA" id="ARBA00004123"/>
    </source>
</evidence>
<reference evidence="3 4" key="1">
    <citation type="submission" date="2016-11" db="UniProtKB">
        <authorList>
            <consortium name="WormBaseParasite"/>
        </authorList>
    </citation>
    <scope>IDENTIFICATION</scope>
</reference>
<organism evidence="2 3">
    <name type="scientific">Heterorhabditis bacteriophora</name>
    <name type="common">Entomopathogenic nematode worm</name>
    <dbReference type="NCBI Taxonomy" id="37862"/>
    <lineage>
        <taxon>Eukaryota</taxon>
        <taxon>Metazoa</taxon>
        <taxon>Ecdysozoa</taxon>
        <taxon>Nematoda</taxon>
        <taxon>Chromadorea</taxon>
        <taxon>Rhabditida</taxon>
        <taxon>Rhabditina</taxon>
        <taxon>Rhabditomorpha</taxon>
        <taxon>Strongyloidea</taxon>
        <taxon>Heterorhabditidae</taxon>
        <taxon>Heterorhabditis</taxon>
    </lineage>
</organism>
<dbReference type="Pfam" id="PF13551">
    <property type="entry name" value="HTH_29"/>
    <property type="match status" value="1"/>
</dbReference>
<sequence>MSKLLRTTIVHCHEQGEKNAAIAKKLYVTKMAVQRTVKRYQELGIVKDRSRSGRSKSKRILLDKKRSMRKMASDLNITPRLMRKIVKNELGFYLYKTRRAHMFTEKMKVNRSKKQGNS</sequence>
<dbReference type="PANTHER" id="PTHR46068:SF1">
    <property type="entry name" value="TRANSPOSASE IS30-LIKE HTH DOMAIN-CONTAINING PROTEIN"/>
    <property type="match status" value="1"/>
</dbReference>
<dbReference type="WBParaSite" id="Hba_09226">
    <property type="protein sequence ID" value="Hba_09226"/>
    <property type="gene ID" value="Hba_09226"/>
</dbReference>
<name>A0A1I7WVS7_HETBA</name>
<proteinExistence type="predicted"/>
<dbReference type="GO" id="GO:0005634">
    <property type="term" value="C:nucleus"/>
    <property type="evidence" value="ECO:0007669"/>
    <property type="project" value="UniProtKB-SubCell"/>
</dbReference>
<dbReference type="InterPro" id="IPR036388">
    <property type="entry name" value="WH-like_DNA-bd_sf"/>
</dbReference>
<dbReference type="PANTHER" id="PTHR46068">
    <property type="entry name" value="PROTEIN CBG27172"/>
    <property type="match status" value="1"/>
</dbReference>
<dbReference type="WBParaSite" id="Hba_09228">
    <property type="protein sequence ID" value="Hba_09228"/>
    <property type="gene ID" value="Hba_09228"/>
</dbReference>
<dbReference type="AlphaFoldDB" id="A0A1I7WVS7"/>
<keyword evidence="2" id="KW-1185">Reference proteome</keyword>
<evidence type="ECO:0000313" key="4">
    <source>
        <dbReference type="WBParaSite" id="Hba_09228"/>
    </source>
</evidence>
<dbReference type="Gene3D" id="1.10.10.10">
    <property type="entry name" value="Winged helix-like DNA-binding domain superfamily/Winged helix DNA-binding domain"/>
    <property type="match status" value="1"/>
</dbReference>
<dbReference type="Proteomes" id="UP000095283">
    <property type="component" value="Unplaced"/>
</dbReference>
<protein>
    <submittedName>
        <fullName evidence="3 4">Helix-turn-helix domain-containing protein</fullName>
    </submittedName>
</protein>
<evidence type="ECO:0000313" key="3">
    <source>
        <dbReference type="WBParaSite" id="Hba_09226"/>
    </source>
</evidence>